<protein>
    <submittedName>
        <fullName evidence="5">ABC transporter substrate-binding protein</fullName>
    </submittedName>
</protein>
<dbReference type="RefSeq" id="WP_344087860.1">
    <property type="nucleotide sequence ID" value="NZ_BAAALS010000041.1"/>
</dbReference>
<organism evidence="5 6">
    <name type="scientific">Luedemannella helvata</name>
    <dbReference type="NCBI Taxonomy" id="349315"/>
    <lineage>
        <taxon>Bacteria</taxon>
        <taxon>Bacillati</taxon>
        <taxon>Actinomycetota</taxon>
        <taxon>Actinomycetes</taxon>
        <taxon>Micromonosporales</taxon>
        <taxon>Micromonosporaceae</taxon>
        <taxon>Luedemannella</taxon>
    </lineage>
</organism>
<evidence type="ECO:0000256" key="2">
    <source>
        <dbReference type="ARBA" id="ARBA00022729"/>
    </source>
</evidence>
<dbReference type="InterPro" id="IPR028082">
    <property type="entry name" value="Peripla_BP_I"/>
</dbReference>
<dbReference type="Proteomes" id="UP001500655">
    <property type="component" value="Unassembled WGS sequence"/>
</dbReference>
<dbReference type="Gene3D" id="3.40.50.2300">
    <property type="match status" value="2"/>
</dbReference>
<evidence type="ECO:0000313" key="5">
    <source>
        <dbReference type="EMBL" id="GAA1774967.1"/>
    </source>
</evidence>
<dbReference type="SUPFAM" id="SSF53822">
    <property type="entry name" value="Periplasmic binding protein-like I"/>
    <property type="match status" value="1"/>
</dbReference>
<reference evidence="5 6" key="1">
    <citation type="journal article" date="2019" name="Int. J. Syst. Evol. Microbiol.">
        <title>The Global Catalogue of Microorganisms (GCM) 10K type strain sequencing project: providing services to taxonomists for standard genome sequencing and annotation.</title>
        <authorList>
            <consortium name="The Broad Institute Genomics Platform"/>
            <consortium name="The Broad Institute Genome Sequencing Center for Infectious Disease"/>
            <person name="Wu L."/>
            <person name="Ma J."/>
        </authorList>
    </citation>
    <scope>NUCLEOTIDE SEQUENCE [LARGE SCALE GENOMIC DNA]</scope>
    <source>
        <strain evidence="5 6">JCM 13249</strain>
    </source>
</reference>
<evidence type="ECO:0000256" key="3">
    <source>
        <dbReference type="SAM" id="SignalP"/>
    </source>
</evidence>
<feature type="signal peptide" evidence="3">
    <location>
        <begin position="1"/>
        <end position="25"/>
    </location>
</feature>
<evidence type="ECO:0000259" key="4">
    <source>
        <dbReference type="Pfam" id="PF13458"/>
    </source>
</evidence>
<dbReference type="InterPro" id="IPR051010">
    <property type="entry name" value="BCAA_transport"/>
</dbReference>
<dbReference type="InterPro" id="IPR028081">
    <property type="entry name" value="Leu-bd"/>
</dbReference>
<accession>A0ABN2L5W6</accession>
<comment type="caution">
    <text evidence="5">The sequence shown here is derived from an EMBL/GenBank/DDBJ whole genome shotgun (WGS) entry which is preliminary data.</text>
</comment>
<comment type="similarity">
    <text evidence="1">Belongs to the leucine-binding protein family.</text>
</comment>
<feature type="domain" description="Leucine-binding protein" evidence="4">
    <location>
        <begin position="46"/>
        <end position="383"/>
    </location>
</feature>
<evidence type="ECO:0000256" key="1">
    <source>
        <dbReference type="ARBA" id="ARBA00010062"/>
    </source>
</evidence>
<evidence type="ECO:0000313" key="6">
    <source>
        <dbReference type="Proteomes" id="UP001500655"/>
    </source>
</evidence>
<sequence length="404" mass="41416">MRLRRCVGHLLVTVVAVLGAGACDAGRVPTAPPVPVTIALAADPGDTDVLNGARLAVDLVNEFVGDLTVPLAAQRGLPGLGGAPLRLVTVDTGSPAALTKVPGRLSAEGAVAVICAGPTATAIAVSGQTERLRLPFIDALTSTDNLADLGHEWYFRTAPTDRMLAEAAFGLLRHQQVAAAARVRLGVLHDGRADNLLALVRQLAGTAGYRTVVEVDTRTGPDYAIASEIALAGATVVVSLAGTNGGATTAARVAGALPVPAPVLAIGPGFAGMAATAPAGEPVVLRAVGWSAEYVSRNPLASAIAERYKKRFGKAMTAAAAEAFTATLTLAVALDTAGDADPTAVRAALRQMWLPATQLMLPWNGVRFDATGQNTLAGAVVEARTRTGFRVVYPRELSTVPVPW</sequence>
<dbReference type="PANTHER" id="PTHR30483:SF37">
    <property type="entry name" value="ABC TRANSPORTER SUBSTRATE-BINDING PROTEIN"/>
    <property type="match status" value="1"/>
</dbReference>
<dbReference type="PANTHER" id="PTHR30483">
    <property type="entry name" value="LEUCINE-SPECIFIC-BINDING PROTEIN"/>
    <property type="match status" value="1"/>
</dbReference>
<keyword evidence="6" id="KW-1185">Reference proteome</keyword>
<dbReference type="Pfam" id="PF13458">
    <property type="entry name" value="Peripla_BP_6"/>
    <property type="match status" value="1"/>
</dbReference>
<proteinExistence type="inferred from homology"/>
<gene>
    <name evidence="5" type="ORF">GCM10009681_53220</name>
</gene>
<feature type="chain" id="PRO_5045587070" evidence="3">
    <location>
        <begin position="26"/>
        <end position="404"/>
    </location>
</feature>
<name>A0ABN2L5W6_9ACTN</name>
<dbReference type="PROSITE" id="PS51257">
    <property type="entry name" value="PROKAR_LIPOPROTEIN"/>
    <property type="match status" value="1"/>
</dbReference>
<keyword evidence="2 3" id="KW-0732">Signal</keyword>
<dbReference type="EMBL" id="BAAALS010000041">
    <property type="protein sequence ID" value="GAA1774967.1"/>
    <property type="molecule type" value="Genomic_DNA"/>
</dbReference>